<evidence type="ECO:0000256" key="2">
    <source>
        <dbReference type="SAM" id="MobiDB-lite"/>
    </source>
</evidence>
<name>A0A3M6WTD6_HORWE</name>
<dbReference type="GO" id="GO:0042147">
    <property type="term" value="P:retrograde transport, endosome to Golgi"/>
    <property type="evidence" value="ECO:0007669"/>
    <property type="project" value="TreeGrafter"/>
</dbReference>
<dbReference type="Gene3D" id="1.25.10.10">
    <property type="entry name" value="Leucine-rich Repeat Variant"/>
    <property type="match status" value="3"/>
</dbReference>
<evidence type="ECO:0000256" key="1">
    <source>
        <dbReference type="ARBA" id="ARBA00008304"/>
    </source>
</evidence>
<evidence type="ECO:0000313" key="5">
    <source>
        <dbReference type="Proteomes" id="UP000281245"/>
    </source>
</evidence>
<dbReference type="InterPro" id="IPR011989">
    <property type="entry name" value="ARM-like"/>
</dbReference>
<feature type="region of interest" description="Disordered" evidence="2">
    <location>
        <begin position="2098"/>
        <end position="2195"/>
    </location>
</feature>
<feature type="compositionally biased region" description="Basic and acidic residues" evidence="2">
    <location>
        <begin position="2163"/>
        <end position="2181"/>
    </location>
</feature>
<evidence type="ECO:0000313" key="4">
    <source>
        <dbReference type="EMBL" id="RMX81822.1"/>
    </source>
</evidence>
<dbReference type="GO" id="GO:0030139">
    <property type="term" value="C:endocytic vesicle"/>
    <property type="evidence" value="ECO:0007669"/>
    <property type="project" value="TreeGrafter"/>
</dbReference>
<dbReference type="PANTHER" id="PTHR21663">
    <property type="entry name" value="HYPOTHETICAL HEAT DOMAIN-CONTAINING"/>
    <property type="match status" value="1"/>
</dbReference>
<evidence type="ECO:0000259" key="3">
    <source>
        <dbReference type="Pfam" id="PF25808"/>
    </source>
</evidence>
<dbReference type="GO" id="GO:0006897">
    <property type="term" value="P:endocytosis"/>
    <property type="evidence" value="ECO:0007669"/>
    <property type="project" value="TreeGrafter"/>
</dbReference>
<dbReference type="OrthoDB" id="192608at2759"/>
<organism evidence="4 5">
    <name type="scientific">Hortaea werneckii</name>
    <name type="common">Black yeast</name>
    <name type="synonym">Cladosporium werneckii</name>
    <dbReference type="NCBI Taxonomy" id="91943"/>
    <lineage>
        <taxon>Eukaryota</taxon>
        <taxon>Fungi</taxon>
        <taxon>Dikarya</taxon>
        <taxon>Ascomycota</taxon>
        <taxon>Pezizomycotina</taxon>
        <taxon>Dothideomycetes</taxon>
        <taxon>Dothideomycetidae</taxon>
        <taxon>Mycosphaerellales</taxon>
        <taxon>Teratosphaeriaceae</taxon>
        <taxon>Hortaea</taxon>
    </lineage>
</organism>
<dbReference type="InterPro" id="IPR016024">
    <property type="entry name" value="ARM-type_fold"/>
</dbReference>
<accession>A0A3M6WTD6</accession>
<feature type="compositionally biased region" description="Polar residues" evidence="2">
    <location>
        <begin position="2048"/>
        <end position="2064"/>
    </location>
</feature>
<dbReference type="Pfam" id="PF20210">
    <property type="entry name" value="Laa1_Sip1_HTR5"/>
    <property type="match status" value="1"/>
</dbReference>
<comment type="similarity">
    <text evidence="1">Belongs to the HEATR5 family.</text>
</comment>
<dbReference type="InterPro" id="IPR040108">
    <property type="entry name" value="Laa1/Sip1/HEATR5"/>
</dbReference>
<dbReference type="Proteomes" id="UP000281245">
    <property type="component" value="Unassembled WGS sequence"/>
</dbReference>
<dbReference type="EMBL" id="QWIJ01000483">
    <property type="protein sequence ID" value="RMX81822.1"/>
    <property type="molecule type" value="Genomic_DNA"/>
</dbReference>
<feature type="compositionally biased region" description="Low complexity" evidence="2">
    <location>
        <begin position="2071"/>
        <end position="2084"/>
    </location>
</feature>
<reference evidence="4 5" key="1">
    <citation type="journal article" date="2018" name="BMC Genomics">
        <title>Genomic evidence for intraspecific hybridization in a clonal and extremely halotolerant yeast.</title>
        <authorList>
            <person name="Gostincar C."/>
            <person name="Stajich J.E."/>
            <person name="Zupancic J."/>
            <person name="Zalar P."/>
            <person name="Gunde-Cimerman N."/>
        </authorList>
    </citation>
    <scope>NUCLEOTIDE SEQUENCE [LARGE SCALE GENOMIC DNA]</scope>
    <source>
        <strain evidence="4 5">EXF-6656</strain>
    </source>
</reference>
<protein>
    <recommendedName>
        <fullName evidence="3">LAA1-like C-terminal TPR repeats domain-containing protein</fullName>
    </recommendedName>
</protein>
<dbReference type="GO" id="GO:0005794">
    <property type="term" value="C:Golgi apparatus"/>
    <property type="evidence" value="ECO:0007669"/>
    <property type="project" value="TreeGrafter"/>
</dbReference>
<feature type="domain" description="LAA1-like C-terminal TPR repeats" evidence="3">
    <location>
        <begin position="1871"/>
        <end position="2019"/>
    </location>
</feature>
<dbReference type="InterPro" id="IPR057981">
    <property type="entry name" value="TPR_LAA1-like_C"/>
</dbReference>
<feature type="region of interest" description="Disordered" evidence="2">
    <location>
        <begin position="2048"/>
        <end position="2084"/>
    </location>
</feature>
<dbReference type="SUPFAM" id="SSF48371">
    <property type="entry name" value="ARM repeat"/>
    <property type="match status" value="2"/>
</dbReference>
<dbReference type="InterPro" id="IPR046837">
    <property type="entry name" value="Laa1/Sip1/HEATR5-like_HEAT"/>
</dbReference>
<sequence>MSESQERAATPAEAPPKPNTNGEREKAGFELDISKLHALPSEQQSLYLLTYTADLVRHVQALDADGASAEQLPLKRELFQVIGLQSPAPTRVIRDNLGRCFAGIFSKGNRKLLYDSINELVAIIQGGKDKSLQTKHAAASCLGSLYEAAGDSAMSLSPLACTALLKAIKASSNDTGYRSAIFRALGKVLRGINTAIDEDIGRSIWKQARNIAGSDKSSLVQASACWCLEQLVRCTPYYDNSNDFDKLQSALYKALESSSSSVRRAAASALAAELVKSYSEFPRAETVPRIKKPKKPKKAPKGEELDEDLDRASSPAPEKPATALSYTLFEMLKILSTHYCRPTTGNKARAGVAICYIKVLKTLGESTVEKSYGDIAKHLFTDILSHPSLVFNKYRQLVSRKLVRIILERVIGRMLGETAQLNACRFLTNEIIKDYPATVSERPEPSKQVLIGAISALTSLIGSVDAAVGGIAESCREGLLQAIQHPNFTVQVHAARALRAIVVACPQQLLPTVTICMNSVHRELNLLGSPRQGPKRCVGYAHGLAAVLSASSLHPLYGSVDVYARVLQQATTLLKSSGSSDLRISSCQLQVAWIMIGGLMTLGPNFVKIHLSQLMLLWKNALPRPVAKENISQRTMFELSYLAHVRECALASIRSFLTFNQRLLTSDISRRLSSMLENTVAFLQSLPEKRTSDEPTNRLSSTLQLLDYEVMVRRRVFQCFSQLLTLSPPGSIETTAHSTILPLAVTTFSDAEYYSSASLSAAIASAAASFESIWDVGDNNGFGVTSLVQGLDVRNPVDRSLRRHWTSRQGDEDLANETILSPVGASAEYDACCCYLEDSTEADPAPPGAEAVNAAIAAFGLCLPLQAPRVQESTLEQISSSMGANALQKDPARKAAITVNISLAIATACKVTIGEVGIHKGDLRRDATESALQSILHICLRDSDPVVRLITADAIGALCCSSGSVLTDPEVNNLTDTIINNREPHVRAGCALGLASIHNQLGGMAAGFHMKKIVGILMSLAADTHPLVHFWALDSLAQVAESAGLNFSAFVSNAIGMLSQLYVSDGHNEETAVLVSSNMSVEMPVPAALARGIDSAINVLGPDLQDMAKPRDMILSLVGLFSRESSSTMLLESLRCLEHLSLYAPGHLEYAQYVQRLQADLDADDEEISQSALHSLSVLMRRDATEIVRTARPGLEDRFWQYLNDVPDQPEVKNIFVNWLHQTGASDPAEWIQRCNVVLTKTMAKSEQPKTAQAKDTAGPDMQDEEIAGFAAASGATKEDESQAPTSTQELMKWQVRLFAMECLHSLIAMISKEAAIVEESPGEAALQSKVADVVRIAFSASTAGVAALRVVGMRIIDQILKMFGRTPDPDFPEAMLLEQYQAQISSALTPAFAADSSPELAAAAVSVCATFIATGIVTDVDRMGRILKVLVTALENFSQDTQSASIGDLKGLSTNAQVMVRMAVFSAWAELQIASAEQRYLVDVVKPHIAKLVPLWLSSLREYSRLRFEPDISASLGTMAISDDLDTVYAALNRQTLLKFYQASWLSLVDAIASLIDEDSEFVFDALDDKQRAAQESAEGDQAEGANDLTRKDTEINYREEPVAFFFVLFGLAFESLAVRSNDDESVTRQRNLDILQAMKKILRPSVSGNAIYQEVIFSETVDLLSRMVLTESLSVQTVVVEIARNLCISHPSSRQGLRAPVNGETLSDDIEQLFELTRLIILVLASVIPGLSDTPVSVRLESSEEATTLVRTTLQALVDVSDVFPSIIKTDLHATILHIFVTILGTGACQAAVVPQSLPILRRFIASVSEEERSETPHQLRSAIARMLIILKNAQKRETDASLPCEKNTMLAVTVILSAAPQYFTEERNLLSRFIGELIEAVEVPMTSRVAAGCVRTLLMAGVEPARLLPAALHFVTNPSDLEGLEESRKLMTQTITMYASRVPEPQQTVAVVLVVNALLDQASSQGQQSYQETATRLLELAAANSGSFRSAVTSLDPDRKSLLEGILKSRAGLQRNTSDFGADREPSIALKMDFGSYMNQHRVEQSVTKESGNAHQHSAGSRQEDAQPLPSEAAQLEAEAAKQELPAAIKCSGCVDQADVESRPKPKRRSIAGRLHLPHRGDNHKDKEQQKHKSISADGPLKVIKDPRSGLYITRPNPHWPEEDSWKRADIRSRKGDGDVVPPSGVGGISYY</sequence>
<dbReference type="GO" id="GO:0016020">
    <property type="term" value="C:membrane"/>
    <property type="evidence" value="ECO:0007669"/>
    <property type="project" value="TreeGrafter"/>
</dbReference>
<dbReference type="GO" id="GO:0008104">
    <property type="term" value="P:intracellular protein localization"/>
    <property type="evidence" value="ECO:0007669"/>
    <property type="project" value="TreeGrafter"/>
</dbReference>
<gene>
    <name evidence="4" type="ORF">D0869_06520</name>
</gene>
<dbReference type="PANTHER" id="PTHR21663:SF0">
    <property type="entry name" value="HEAT REPEAT-CONTAINING PROTEIN 5B"/>
    <property type="match status" value="1"/>
</dbReference>
<dbReference type="GO" id="GO:0005829">
    <property type="term" value="C:cytosol"/>
    <property type="evidence" value="ECO:0007669"/>
    <property type="project" value="GOC"/>
</dbReference>
<comment type="caution">
    <text evidence="4">The sequence shown here is derived from an EMBL/GenBank/DDBJ whole genome shotgun (WGS) entry which is preliminary data.</text>
</comment>
<feature type="region of interest" description="Disordered" evidence="2">
    <location>
        <begin position="1"/>
        <end position="26"/>
    </location>
</feature>
<feature type="region of interest" description="Disordered" evidence="2">
    <location>
        <begin position="286"/>
        <end position="319"/>
    </location>
</feature>
<feature type="compositionally biased region" description="Basic residues" evidence="2">
    <location>
        <begin position="289"/>
        <end position="299"/>
    </location>
</feature>
<feature type="compositionally biased region" description="Basic and acidic residues" evidence="2">
    <location>
        <begin position="2122"/>
        <end position="2134"/>
    </location>
</feature>
<dbReference type="Pfam" id="PF25808">
    <property type="entry name" value="TPR_LAA1_C"/>
    <property type="match status" value="1"/>
</dbReference>
<proteinExistence type="inferred from homology"/>